<evidence type="ECO:0000256" key="2">
    <source>
        <dbReference type="ARBA" id="ARBA00022763"/>
    </source>
</evidence>
<dbReference type="GO" id="GO:0006289">
    <property type="term" value="P:nucleotide-excision repair"/>
    <property type="evidence" value="ECO:0007669"/>
    <property type="project" value="UniProtKB-UniRule"/>
</dbReference>
<dbReference type="PROSITE" id="PS50151">
    <property type="entry name" value="UVR"/>
    <property type="match status" value="1"/>
</dbReference>
<dbReference type="PROSITE" id="PS50164">
    <property type="entry name" value="GIY_YIG"/>
    <property type="match status" value="1"/>
</dbReference>
<dbReference type="InterPro" id="IPR047296">
    <property type="entry name" value="GIY-YIG_UvrC_Cho"/>
</dbReference>
<dbReference type="InterPro" id="IPR000305">
    <property type="entry name" value="GIY-YIG_endonuc"/>
</dbReference>
<keyword evidence="1 7" id="KW-0963">Cytoplasm</keyword>
<dbReference type="InterPro" id="IPR010994">
    <property type="entry name" value="RuvA_2-like"/>
</dbReference>
<dbReference type="SUPFAM" id="SSF47781">
    <property type="entry name" value="RuvA domain 2-like"/>
    <property type="match status" value="1"/>
</dbReference>
<dbReference type="InterPro" id="IPR036876">
    <property type="entry name" value="UVR_dom_sf"/>
</dbReference>
<comment type="function">
    <text evidence="7">The UvrABC repair system catalyzes the recognition and processing of DNA lesions. UvrC both incises the 5' and 3' sides of the lesion. The N-terminal half is responsible for the 3' incision and the C-terminal half is responsible for the 5' incision.</text>
</comment>
<dbReference type="Pfam" id="PF02151">
    <property type="entry name" value="UVR"/>
    <property type="match status" value="1"/>
</dbReference>
<dbReference type="Pfam" id="PF01541">
    <property type="entry name" value="GIY-YIG"/>
    <property type="match status" value="1"/>
</dbReference>
<comment type="subunit">
    <text evidence="7">Interacts with UvrB in an incision complex.</text>
</comment>
<dbReference type="InterPro" id="IPR004791">
    <property type="entry name" value="UvrC"/>
</dbReference>
<name>A0A437QSN3_9GAMM</name>
<dbReference type="SMART" id="SM00278">
    <property type="entry name" value="HhH1"/>
    <property type="match status" value="2"/>
</dbReference>
<evidence type="ECO:0000313" key="11">
    <source>
        <dbReference type="EMBL" id="RVU37502.1"/>
    </source>
</evidence>
<dbReference type="GO" id="GO:0009432">
    <property type="term" value="P:SOS response"/>
    <property type="evidence" value="ECO:0007669"/>
    <property type="project" value="UniProtKB-UniRule"/>
</dbReference>
<evidence type="ECO:0000256" key="5">
    <source>
        <dbReference type="ARBA" id="ARBA00023204"/>
    </source>
</evidence>
<dbReference type="CDD" id="cd10434">
    <property type="entry name" value="GIY-YIG_UvrC_Cho"/>
    <property type="match status" value="1"/>
</dbReference>
<dbReference type="AlphaFoldDB" id="A0A437QSN3"/>
<dbReference type="Pfam" id="PF14520">
    <property type="entry name" value="HHH_5"/>
    <property type="match status" value="1"/>
</dbReference>
<dbReference type="NCBIfam" id="TIGR00194">
    <property type="entry name" value="uvrC"/>
    <property type="match status" value="1"/>
</dbReference>
<dbReference type="Gene3D" id="4.10.860.10">
    <property type="entry name" value="UVR domain"/>
    <property type="match status" value="1"/>
</dbReference>
<organism evidence="11 12">
    <name type="scientific">Rheinheimera riviphila</name>
    <dbReference type="NCBI Taxonomy" id="1834037"/>
    <lineage>
        <taxon>Bacteria</taxon>
        <taxon>Pseudomonadati</taxon>
        <taxon>Pseudomonadota</taxon>
        <taxon>Gammaproteobacteria</taxon>
        <taxon>Chromatiales</taxon>
        <taxon>Chromatiaceae</taxon>
        <taxon>Rheinheimera</taxon>
    </lineage>
</organism>
<accession>A0A437QSN3</accession>
<dbReference type="PANTHER" id="PTHR30562">
    <property type="entry name" value="UVRC/OXIDOREDUCTASE"/>
    <property type="match status" value="1"/>
</dbReference>
<keyword evidence="12" id="KW-1185">Reference proteome</keyword>
<dbReference type="PROSITE" id="PS50165">
    <property type="entry name" value="UVRC"/>
    <property type="match status" value="1"/>
</dbReference>
<keyword evidence="2 7" id="KW-0227">DNA damage</keyword>
<comment type="caution">
    <text evidence="11">The sequence shown here is derived from an EMBL/GenBank/DDBJ whole genome shotgun (WGS) entry which is preliminary data.</text>
</comment>
<dbReference type="Gene3D" id="1.10.150.20">
    <property type="entry name" value="5' to 3' exonuclease, C-terminal subdomain"/>
    <property type="match status" value="1"/>
</dbReference>
<dbReference type="OrthoDB" id="9804933at2"/>
<evidence type="ECO:0000256" key="4">
    <source>
        <dbReference type="ARBA" id="ARBA00022881"/>
    </source>
</evidence>
<evidence type="ECO:0000256" key="3">
    <source>
        <dbReference type="ARBA" id="ARBA00022769"/>
    </source>
</evidence>
<keyword evidence="3 7" id="KW-0228">DNA excision</keyword>
<dbReference type="Gene3D" id="3.40.1440.10">
    <property type="entry name" value="GIY-YIG endonuclease"/>
    <property type="match status" value="1"/>
</dbReference>
<keyword evidence="5 7" id="KW-0234">DNA repair</keyword>
<comment type="subcellular location">
    <subcellularLocation>
        <location evidence="7">Cytoplasm</location>
    </subcellularLocation>
</comment>
<feature type="domain" description="GIY-YIG" evidence="9">
    <location>
        <begin position="15"/>
        <end position="93"/>
    </location>
</feature>
<sequence length="606" mass="67508">MTTFDAKAFLATVPQQPGVYRMLNKQDVVIYVGKAKDLKKRLASYFRSNVPGAKTRALVSQIAAVELIVTHSETEALILENNLIKQFMPKYNVLLRDDKSYPFILLTDHQHPRLTSHRGPRKNAGQYFGPYPSAGAVWESLKLLQKIFPVRQCEDGFYRARTRPCLQYQLKLCSAPCVGKISDEAYAEQVRLTRLFLSGKNQLVIDDLVALMDKASQSLEFEQAAQLRDQIAALRKVQEQQTVSGDQDEMDVIGYHYSHGVAAVHVLFVRDRKILGSKTYHPKVPADTDPDEILPAFILQFYLNGISGQTIPRDIVLGQELADAEAIANAIGELAERKVNLLAVKRGEKARYLSLAEKNAKTACDSKLSFGLQMAVRYSQLKKLLQLDDIQRMECFDISHTMGQQTIASCVVFNGEGPDKGEYRRFNVEGITPGDDYAAMQFAMNKRYGKLQDESRVPDIVLIDGGLGQLNQAVSFFETFALQKKPLLLGVAKGTSRKPGLETLILPGGKEMSLPPDAPALHLIQQIRDEAHRYAITGHRNKRGKKLLQSPLENIVGIGEKRRQALLQYLGGLQGVMKATVQELATVPGISKVQAEVIYSACHNKN</sequence>
<dbReference type="InterPro" id="IPR001162">
    <property type="entry name" value="UvrC_RNase_H_dom"/>
</dbReference>
<dbReference type="InterPro" id="IPR001943">
    <property type="entry name" value="UVR_dom"/>
</dbReference>
<dbReference type="EMBL" id="SACS01000009">
    <property type="protein sequence ID" value="RVU37502.1"/>
    <property type="molecule type" value="Genomic_DNA"/>
</dbReference>
<evidence type="ECO:0000256" key="1">
    <source>
        <dbReference type="ARBA" id="ARBA00022490"/>
    </source>
</evidence>
<dbReference type="Proteomes" id="UP000283077">
    <property type="component" value="Unassembled WGS sequence"/>
</dbReference>
<dbReference type="Pfam" id="PF22920">
    <property type="entry name" value="UvrC_RNaseH"/>
    <property type="match status" value="1"/>
</dbReference>
<dbReference type="InterPro" id="IPR003583">
    <property type="entry name" value="Hlx-hairpin-Hlx_DNA-bd_motif"/>
</dbReference>
<keyword evidence="6 7" id="KW-0742">SOS response</keyword>
<proteinExistence type="inferred from homology"/>
<evidence type="ECO:0000259" key="9">
    <source>
        <dbReference type="PROSITE" id="PS50164"/>
    </source>
</evidence>
<evidence type="ECO:0000313" key="12">
    <source>
        <dbReference type="Proteomes" id="UP000283077"/>
    </source>
</evidence>
<dbReference type="GO" id="GO:0005737">
    <property type="term" value="C:cytoplasm"/>
    <property type="evidence" value="ECO:0007669"/>
    <property type="project" value="UniProtKB-SubCell"/>
</dbReference>
<comment type="similarity">
    <text evidence="7">Belongs to the UvrC family.</text>
</comment>
<dbReference type="RefSeq" id="WP_127698942.1">
    <property type="nucleotide sequence ID" value="NZ_SACS01000009.1"/>
</dbReference>
<keyword evidence="4 7" id="KW-0267">Excision nuclease</keyword>
<dbReference type="InterPro" id="IPR050066">
    <property type="entry name" value="UvrABC_protein_C"/>
</dbReference>
<gene>
    <name evidence="7 11" type="primary">uvrC</name>
    <name evidence="11" type="ORF">EOE67_09955</name>
</gene>
<dbReference type="GO" id="GO:0009380">
    <property type="term" value="C:excinuclease repair complex"/>
    <property type="evidence" value="ECO:0007669"/>
    <property type="project" value="InterPro"/>
</dbReference>
<dbReference type="GO" id="GO:0009381">
    <property type="term" value="F:excinuclease ABC activity"/>
    <property type="evidence" value="ECO:0007669"/>
    <property type="project" value="UniProtKB-UniRule"/>
</dbReference>
<protein>
    <recommendedName>
        <fullName evidence="7">UvrABC system protein C</fullName>
        <shortName evidence="7">Protein UvrC</shortName>
    </recommendedName>
    <alternativeName>
        <fullName evidence="7">Excinuclease ABC subunit C</fullName>
    </alternativeName>
</protein>
<dbReference type="PANTHER" id="PTHR30562:SF1">
    <property type="entry name" value="UVRABC SYSTEM PROTEIN C"/>
    <property type="match status" value="1"/>
</dbReference>
<dbReference type="Pfam" id="PF08459">
    <property type="entry name" value="UvrC_RNaseH_dom"/>
    <property type="match status" value="1"/>
</dbReference>
<dbReference type="HAMAP" id="MF_00203">
    <property type="entry name" value="UvrC"/>
    <property type="match status" value="1"/>
</dbReference>
<evidence type="ECO:0000256" key="7">
    <source>
        <dbReference type="HAMAP-Rule" id="MF_00203"/>
    </source>
</evidence>
<dbReference type="SMART" id="SM00465">
    <property type="entry name" value="GIYc"/>
    <property type="match status" value="1"/>
</dbReference>
<evidence type="ECO:0000259" key="8">
    <source>
        <dbReference type="PROSITE" id="PS50151"/>
    </source>
</evidence>
<reference evidence="11 12" key="1">
    <citation type="submission" date="2019-01" db="EMBL/GenBank/DDBJ databases">
        <authorList>
            <person name="Chen W.-M."/>
        </authorList>
    </citation>
    <scope>NUCLEOTIDE SEQUENCE [LARGE SCALE GENOMIC DNA]</scope>
    <source>
        <strain evidence="11 12">KYPC3</strain>
    </source>
</reference>
<dbReference type="GO" id="GO:0003677">
    <property type="term" value="F:DNA binding"/>
    <property type="evidence" value="ECO:0007669"/>
    <property type="project" value="UniProtKB-UniRule"/>
</dbReference>
<dbReference type="InterPro" id="IPR035901">
    <property type="entry name" value="GIY-YIG_endonuc_sf"/>
</dbReference>
<feature type="domain" description="UvrC family homology region profile" evidence="10">
    <location>
        <begin position="252"/>
        <end position="477"/>
    </location>
</feature>
<evidence type="ECO:0000256" key="6">
    <source>
        <dbReference type="ARBA" id="ARBA00023236"/>
    </source>
</evidence>
<dbReference type="Gene3D" id="3.30.420.340">
    <property type="entry name" value="UvrC, RNAse H endonuclease domain"/>
    <property type="match status" value="1"/>
</dbReference>
<evidence type="ECO:0000259" key="10">
    <source>
        <dbReference type="PROSITE" id="PS50165"/>
    </source>
</evidence>
<feature type="domain" description="UVR" evidence="8">
    <location>
        <begin position="202"/>
        <end position="237"/>
    </location>
</feature>
<dbReference type="FunFam" id="3.30.420.340:FF:000001">
    <property type="entry name" value="UvrABC system protein C"/>
    <property type="match status" value="1"/>
</dbReference>
<dbReference type="SUPFAM" id="SSF82771">
    <property type="entry name" value="GIY-YIG endonuclease"/>
    <property type="match status" value="1"/>
</dbReference>
<dbReference type="SUPFAM" id="SSF46600">
    <property type="entry name" value="C-terminal UvrC-binding domain of UvrB"/>
    <property type="match status" value="1"/>
</dbReference>
<dbReference type="InterPro" id="IPR038476">
    <property type="entry name" value="UvrC_RNase_H_dom_sf"/>
</dbReference>
<dbReference type="FunFam" id="3.40.1440.10:FF:000001">
    <property type="entry name" value="UvrABC system protein C"/>
    <property type="match status" value="1"/>
</dbReference>